<accession>A0A1F7Z2Y7</accession>
<proteinExistence type="predicted"/>
<dbReference type="AlphaFoldDB" id="A0A1F7Z2Y7"/>
<comment type="caution">
    <text evidence="1">The sequence shown here is derived from an EMBL/GenBank/DDBJ whole genome shotgun (WGS) entry which is preliminary data.</text>
</comment>
<name>A0A1F7Z2Y7_9BACT</name>
<gene>
    <name evidence="1" type="ORF">A3D01_05085</name>
</gene>
<sequence length="346" mass="39646">MTEVAELTPAKTVLNVRTSYESLADFGYKIPDYLMQTKEIKKSKINRWGVPQENSFYLNSSDSLETLMGLNFEGKKVLTVSGSGEFAHAFVNGGAEEVCCFDISPVAAFNSELRHAALCVLDMDDYMKLFGNWVNSRENDIVKLIWDKVIYKKVEPYLSPEAKNFFNMMFEEPELVNLDDETWGGFARVRFNKKTRYNRLVGDIITKEEDYIALQDKARRVKFTQVICDAHTLDLLVGNVQPDLIYISNIGYYPDKTIKIGQKYIANGTPEVICTVSSNDKEFNDSHLQHPDSYKFLYYQDKKIEPGSKIAYELYDKDTQEFTEVPIEVVGTDKNADYGLVLKLYK</sequence>
<organism evidence="1 2">
    <name type="scientific">Candidatus Woesebacteria bacterium RIFCSPHIGHO2_02_FULL_39_13</name>
    <dbReference type="NCBI Taxonomy" id="1802505"/>
    <lineage>
        <taxon>Bacteria</taxon>
        <taxon>Candidatus Woeseibacteriota</taxon>
    </lineage>
</organism>
<dbReference type="EMBL" id="MGGR01000023">
    <property type="protein sequence ID" value="OGM33105.1"/>
    <property type="molecule type" value="Genomic_DNA"/>
</dbReference>
<dbReference type="Pfam" id="PF11899">
    <property type="entry name" value="DUF3419"/>
    <property type="match status" value="1"/>
</dbReference>
<dbReference type="InterPro" id="IPR021829">
    <property type="entry name" value="DUF3419"/>
</dbReference>
<dbReference type="Proteomes" id="UP000177169">
    <property type="component" value="Unassembled WGS sequence"/>
</dbReference>
<evidence type="ECO:0000313" key="1">
    <source>
        <dbReference type="EMBL" id="OGM33105.1"/>
    </source>
</evidence>
<evidence type="ECO:0000313" key="2">
    <source>
        <dbReference type="Proteomes" id="UP000177169"/>
    </source>
</evidence>
<protein>
    <submittedName>
        <fullName evidence="1">Uncharacterized protein</fullName>
    </submittedName>
</protein>
<dbReference type="STRING" id="1802505.A3D01_05085"/>
<reference evidence="1 2" key="1">
    <citation type="journal article" date="2016" name="Nat. Commun.">
        <title>Thousands of microbial genomes shed light on interconnected biogeochemical processes in an aquifer system.</title>
        <authorList>
            <person name="Anantharaman K."/>
            <person name="Brown C.T."/>
            <person name="Hug L.A."/>
            <person name="Sharon I."/>
            <person name="Castelle C.J."/>
            <person name="Probst A.J."/>
            <person name="Thomas B.C."/>
            <person name="Singh A."/>
            <person name="Wilkins M.J."/>
            <person name="Karaoz U."/>
            <person name="Brodie E.L."/>
            <person name="Williams K.H."/>
            <person name="Hubbard S.S."/>
            <person name="Banfield J.F."/>
        </authorList>
    </citation>
    <scope>NUCLEOTIDE SEQUENCE [LARGE SCALE GENOMIC DNA]</scope>
</reference>